<dbReference type="Proteomes" id="UP001222325">
    <property type="component" value="Unassembled WGS sequence"/>
</dbReference>
<protein>
    <submittedName>
        <fullName evidence="4">Uncharacterized protein</fullName>
    </submittedName>
</protein>
<name>A0AAD6XNU5_9AGAR</name>
<evidence type="ECO:0000256" key="2">
    <source>
        <dbReference type="SAM" id="Phobius"/>
    </source>
</evidence>
<keyword evidence="2" id="KW-1133">Transmembrane helix</keyword>
<gene>
    <name evidence="4" type="ORF">B0H15DRAFT_908651</name>
</gene>
<keyword evidence="5" id="KW-1185">Reference proteome</keyword>
<sequence>MHLLLLLPLSALLLVDALLNVTVDDVSPRIAYAGNWEPSALHKSATDFGGSHTLSGDERGSATFLFTGVAVYYLSPRWPYDVNTRLSLDGEAPVLVNLTDPNSPPEPPGGPDSAPSSVVWSATSLANKSHTLVATIGNLIIVDGFIYTVDNSSSTTSSAASSTSASASSSATLAASSAGSSVAPSKHSGVTIGLATALALSVLLVGLLLAFGFFYRRRQRKSRSARPQPILDDWGSTLRGRGRGAYAAVGTGHGAAMSDTSSSNLLTYTPVPGLLDPWDLESMSAVSRVPSSTSGVHSQTPSAASYG</sequence>
<feature type="transmembrane region" description="Helical" evidence="2">
    <location>
        <begin position="190"/>
        <end position="215"/>
    </location>
</feature>
<comment type="caution">
    <text evidence="4">The sequence shown here is derived from an EMBL/GenBank/DDBJ whole genome shotgun (WGS) entry which is preliminary data.</text>
</comment>
<feature type="signal peptide" evidence="3">
    <location>
        <begin position="1"/>
        <end position="17"/>
    </location>
</feature>
<feature type="chain" id="PRO_5042133502" evidence="3">
    <location>
        <begin position="18"/>
        <end position="307"/>
    </location>
</feature>
<keyword evidence="2" id="KW-0812">Transmembrane</keyword>
<evidence type="ECO:0000313" key="4">
    <source>
        <dbReference type="EMBL" id="KAJ7087938.1"/>
    </source>
</evidence>
<evidence type="ECO:0000313" key="5">
    <source>
        <dbReference type="Proteomes" id="UP001222325"/>
    </source>
</evidence>
<proteinExistence type="predicted"/>
<evidence type="ECO:0000256" key="3">
    <source>
        <dbReference type="SAM" id="SignalP"/>
    </source>
</evidence>
<organism evidence="4 5">
    <name type="scientific">Mycena belliarum</name>
    <dbReference type="NCBI Taxonomy" id="1033014"/>
    <lineage>
        <taxon>Eukaryota</taxon>
        <taxon>Fungi</taxon>
        <taxon>Dikarya</taxon>
        <taxon>Basidiomycota</taxon>
        <taxon>Agaricomycotina</taxon>
        <taxon>Agaricomycetes</taxon>
        <taxon>Agaricomycetidae</taxon>
        <taxon>Agaricales</taxon>
        <taxon>Marasmiineae</taxon>
        <taxon>Mycenaceae</taxon>
        <taxon>Mycena</taxon>
    </lineage>
</organism>
<keyword evidence="3" id="KW-0732">Signal</keyword>
<feature type="region of interest" description="Disordered" evidence="1">
    <location>
        <begin position="97"/>
        <end position="116"/>
    </location>
</feature>
<dbReference type="AlphaFoldDB" id="A0AAD6XNU5"/>
<reference evidence="4" key="1">
    <citation type="submission" date="2023-03" db="EMBL/GenBank/DDBJ databases">
        <title>Massive genome expansion in bonnet fungi (Mycena s.s.) driven by repeated elements and novel gene families across ecological guilds.</title>
        <authorList>
            <consortium name="Lawrence Berkeley National Laboratory"/>
            <person name="Harder C.B."/>
            <person name="Miyauchi S."/>
            <person name="Viragh M."/>
            <person name="Kuo A."/>
            <person name="Thoen E."/>
            <person name="Andreopoulos B."/>
            <person name="Lu D."/>
            <person name="Skrede I."/>
            <person name="Drula E."/>
            <person name="Henrissat B."/>
            <person name="Morin E."/>
            <person name="Kohler A."/>
            <person name="Barry K."/>
            <person name="LaButti K."/>
            <person name="Morin E."/>
            <person name="Salamov A."/>
            <person name="Lipzen A."/>
            <person name="Mereny Z."/>
            <person name="Hegedus B."/>
            <person name="Baldrian P."/>
            <person name="Stursova M."/>
            <person name="Weitz H."/>
            <person name="Taylor A."/>
            <person name="Grigoriev I.V."/>
            <person name="Nagy L.G."/>
            <person name="Martin F."/>
            <person name="Kauserud H."/>
        </authorList>
    </citation>
    <scope>NUCLEOTIDE SEQUENCE</scope>
    <source>
        <strain evidence="4">CBHHK173m</strain>
    </source>
</reference>
<keyword evidence="2" id="KW-0472">Membrane</keyword>
<accession>A0AAD6XNU5</accession>
<feature type="non-terminal residue" evidence="4">
    <location>
        <position position="1"/>
    </location>
</feature>
<dbReference type="EMBL" id="JARJCN010000027">
    <property type="protein sequence ID" value="KAJ7087938.1"/>
    <property type="molecule type" value="Genomic_DNA"/>
</dbReference>
<evidence type="ECO:0000256" key="1">
    <source>
        <dbReference type="SAM" id="MobiDB-lite"/>
    </source>
</evidence>